<dbReference type="Proteomes" id="UP000009049">
    <property type="component" value="Chromosome"/>
</dbReference>
<sequence>MKNSIEYYKEYVDLLAQKSDDELIYSFNVQVGNFGWGVARSGYLSALHKVLELKEIDYSEIGTSKRMSYRNHVYLVGDKLFLLSTLPYENLINIVYNYLCSFYLNIKKEEMKLEHVDEKALLIKINTFPFLARITSSSLAGLGKVEYNGK</sequence>
<dbReference type="HOGENOM" id="CLU_1795014_0_0_10"/>
<proteinExistence type="predicted"/>
<keyword evidence="2" id="KW-1185">Reference proteome</keyword>
<name>A4CHR9_ROBBH</name>
<dbReference type="RefSeq" id="WP_015753234.1">
    <property type="nucleotide sequence ID" value="NC_013222.1"/>
</dbReference>
<dbReference type="EMBL" id="CP001712">
    <property type="protein sequence ID" value="EAR16477.1"/>
    <property type="molecule type" value="Genomic_DNA"/>
</dbReference>
<dbReference type="STRING" id="313596.RB2501_06245"/>
<protein>
    <submittedName>
        <fullName evidence="1">Uncharacterized protein</fullName>
    </submittedName>
</protein>
<gene>
    <name evidence="1" type="ordered locus">RB2501_06245</name>
</gene>
<organism evidence="1 2">
    <name type="scientific">Robiginitalea biformata (strain ATCC BAA-864 / DSM 15991 / KCTC 12146 / HTCC2501)</name>
    <dbReference type="NCBI Taxonomy" id="313596"/>
    <lineage>
        <taxon>Bacteria</taxon>
        <taxon>Pseudomonadati</taxon>
        <taxon>Bacteroidota</taxon>
        <taxon>Flavobacteriia</taxon>
        <taxon>Flavobacteriales</taxon>
        <taxon>Flavobacteriaceae</taxon>
        <taxon>Robiginitalea</taxon>
    </lineage>
</organism>
<accession>A4CHR9</accession>
<dbReference type="KEGG" id="rbi:RB2501_06245"/>
<dbReference type="OrthoDB" id="1450319at2"/>
<dbReference type="AlphaFoldDB" id="A4CHR9"/>
<evidence type="ECO:0000313" key="1">
    <source>
        <dbReference type="EMBL" id="EAR16477.1"/>
    </source>
</evidence>
<reference evidence="1 2" key="1">
    <citation type="journal article" date="2009" name="J. Bacteriol.">
        <title>Complete genome sequence of Robiginitalea biformata HTCC2501.</title>
        <authorList>
            <person name="Oh H.M."/>
            <person name="Giovannoni S.J."/>
            <person name="Lee K."/>
            <person name="Ferriera S."/>
            <person name="Johnson J."/>
            <person name="Cho J.C."/>
        </authorList>
    </citation>
    <scope>NUCLEOTIDE SEQUENCE [LARGE SCALE GENOMIC DNA]</scope>
    <source>
        <strain evidence="2">ATCC BAA-864 / HTCC2501 / KCTC 12146</strain>
    </source>
</reference>
<evidence type="ECO:0000313" key="2">
    <source>
        <dbReference type="Proteomes" id="UP000009049"/>
    </source>
</evidence>